<feature type="transmembrane region" description="Helical" evidence="1">
    <location>
        <begin position="76"/>
        <end position="95"/>
    </location>
</feature>
<accession>A0ABY4WHU8</accession>
<dbReference type="Pfam" id="PF04892">
    <property type="entry name" value="VanZ"/>
    <property type="match status" value="1"/>
</dbReference>
<protein>
    <submittedName>
        <fullName evidence="3">VanZ family protein</fullName>
    </submittedName>
</protein>
<keyword evidence="1" id="KW-1133">Transmembrane helix</keyword>
<evidence type="ECO:0000259" key="2">
    <source>
        <dbReference type="Pfam" id="PF04892"/>
    </source>
</evidence>
<evidence type="ECO:0000313" key="4">
    <source>
        <dbReference type="Proteomes" id="UP001056500"/>
    </source>
</evidence>
<organism evidence="3 4">
    <name type="scientific">Brevibacillus ruminantium</name>
    <dbReference type="NCBI Taxonomy" id="2950604"/>
    <lineage>
        <taxon>Bacteria</taxon>
        <taxon>Bacillati</taxon>
        <taxon>Bacillota</taxon>
        <taxon>Bacilli</taxon>
        <taxon>Bacillales</taxon>
        <taxon>Paenibacillaceae</taxon>
        <taxon>Brevibacillus</taxon>
    </lineage>
</organism>
<dbReference type="EMBL" id="CP098755">
    <property type="protein sequence ID" value="USG66682.1"/>
    <property type="molecule type" value="Genomic_DNA"/>
</dbReference>
<dbReference type="InterPro" id="IPR006976">
    <property type="entry name" value="VanZ-like"/>
</dbReference>
<dbReference type="InterPro" id="IPR016747">
    <property type="entry name" value="Phosphotransbutyrylase"/>
</dbReference>
<sequence>MVGRLKRVGEIILLIAIIAGLYISSSQPYSQQDLRGPISQYVDENAVSEQWKDFSFRYGKSEVSIDNTGAAGMIEFFLRKGTHFTVFALLTAAWYRVLRQRLTAQSALPWSGFLSLTLAVLDEWHQTFTPDRTGQVADVVLDGTGIVTMLLVIAAGIRWKSKKSK</sequence>
<dbReference type="NCBIfam" id="NF037970">
    <property type="entry name" value="vanZ_1"/>
    <property type="match status" value="1"/>
</dbReference>
<keyword evidence="1" id="KW-0472">Membrane</keyword>
<keyword evidence="4" id="KW-1185">Reference proteome</keyword>
<dbReference type="Proteomes" id="UP001056500">
    <property type="component" value="Chromosome"/>
</dbReference>
<gene>
    <name evidence="3" type="ORF">NDK47_05115</name>
</gene>
<keyword evidence="1" id="KW-0812">Transmembrane</keyword>
<dbReference type="RefSeq" id="WP_251873789.1">
    <property type="nucleotide sequence ID" value="NZ_CP098755.1"/>
</dbReference>
<evidence type="ECO:0000256" key="1">
    <source>
        <dbReference type="SAM" id="Phobius"/>
    </source>
</evidence>
<feature type="domain" description="VanZ-like" evidence="2">
    <location>
        <begin position="11"/>
        <end position="153"/>
    </location>
</feature>
<evidence type="ECO:0000313" key="3">
    <source>
        <dbReference type="EMBL" id="USG66682.1"/>
    </source>
</evidence>
<name>A0ABY4WHU8_9BACL</name>
<feature type="transmembrane region" description="Helical" evidence="1">
    <location>
        <begin position="7"/>
        <end position="25"/>
    </location>
</feature>
<reference evidence="3" key="1">
    <citation type="submission" date="2022-06" db="EMBL/GenBank/DDBJ databases">
        <title>Genome sequencing of Brevibacillus sp. BB3-R1.</title>
        <authorList>
            <person name="Heo J."/>
            <person name="Lee D."/>
            <person name="Won M."/>
            <person name="Han B.-H."/>
            <person name="Hong S.-B."/>
            <person name="Kwon S.-W."/>
        </authorList>
    </citation>
    <scope>NUCLEOTIDE SEQUENCE</scope>
    <source>
        <strain evidence="3">BB3-R1</strain>
    </source>
</reference>
<dbReference type="PIRSF" id="PIRSF019083">
    <property type="entry name" value="UCP019083_VanZ"/>
    <property type="match status" value="1"/>
</dbReference>
<proteinExistence type="predicted"/>